<dbReference type="EMBL" id="AP029266">
    <property type="protein sequence ID" value="BFF99947.1"/>
    <property type="molecule type" value="Genomic_DNA"/>
</dbReference>
<gene>
    <name evidence="2" type="ORF">DMAD_00063</name>
    <name evidence="3" type="ORF">DMAD_00065</name>
</gene>
<proteinExistence type="predicted"/>
<reference evidence="3 4" key="1">
    <citation type="submission" date="2024-02" db="EMBL/GenBank/DDBJ databases">
        <title>A chromosome-level genome assembly of Drosophila madeirensis, a fruit fly species endemic to Madeira island.</title>
        <authorList>
            <person name="Tomihara K."/>
            <person name="Llopart A."/>
            <person name="Yamamoto D."/>
        </authorList>
    </citation>
    <scope>NUCLEOTIDE SEQUENCE [LARGE SCALE GENOMIC DNA]</scope>
    <source>
        <strain evidence="3 4">RF1</strain>
    </source>
</reference>
<organism evidence="3 4">
    <name type="scientific">Drosophila madeirensis</name>
    <name type="common">Fruit fly</name>
    <dbReference type="NCBI Taxonomy" id="30013"/>
    <lineage>
        <taxon>Eukaryota</taxon>
        <taxon>Metazoa</taxon>
        <taxon>Ecdysozoa</taxon>
        <taxon>Arthropoda</taxon>
        <taxon>Hexapoda</taxon>
        <taxon>Insecta</taxon>
        <taxon>Pterygota</taxon>
        <taxon>Neoptera</taxon>
        <taxon>Endopterygota</taxon>
        <taxon>Diptera</taxon>
        <taxon>Brachycera</taxon>
        <taxon>Muscomorpha</taxon>
        <taxon>Ephydroidea</taxon>
        <taxon>Drosophilidae</taxon>
        <taxon>Drosophila</taxon>
        <taxon>Sophophora</taxon>
    </lineage>
</organism>
<feature type="region of interest" description="Disordered" evidence="1">
    <location>
        <begin position="124"/>
        <end position="186"/>
    </location>
</feature>
<dbReference type="AlphaFoldDB" id="A0AAU9FV31"/>
<evidence type="ECO:0000313" key="2">
    <source>
        <dbReference type="EMBL" id="BFF99943.1"/>
    </source>
</evidence>
<evidence type="ECO:0000256" key="1">
    <source>
        <dbReference type="SAM" id="MobiDB-lite"/>
    </source>
</evidence>
<accession>A0AAU9FV31</accession>
<keyword evidence="4" id="KW-1185">Reference proteome</keyword>
<feature type="compositionally biased region" description="Basic residues" evidence="1">
    <location>
        <begin position="177"/>
        <end position="186"/>
    </location>
</feature>
<dbReference type="EMBL" id="AP029266">
    <property type="protein sequence ID" value="BFF99943.1"/>
    <property type="molecule type" value="Genomic_DNA"/>
</dbReference>
<dbReference type="EMBL" id="AP029266">
    <property type="protein sequence ID" value="BFF99946.1"/>
    <property type="molecule type" value="Genomic_DNA"/>
</dbReference>
<evidence type="ECO:0000313" key="4">
    <source>
        <dbReference type="Proteomes" id="UP001500889"/>
    </source>
</evidence>
<dbReference type="Proteomes" id="UP001500889">
    <property type="component" value="Chromosome A"/>
</dbReference>
<feature type="compositionally biased region" description="Basic and acidic residues" evidence="1">
    <location>
        <begin position="124"/>
        <end position="146"/>
    </location>
</feature>
<sequence>MPRQKQVTHKGKSREFTPVEEMQQDWEEHLKETSLSSDEDESSSDDDSHGQHGKTLRPKGVQSLIEISKSNRSKSANAWKDEICDDPLVVSPPKPGRRREMRRSPNIKLSGAIQADLDRLAVIRKERQQAAQRRFDTKKGDRDRSSSKSSNGGSRYLKKSSYDRGAYLQNSAGPQKLNRKSVLKKK</sequence>
<evidence type="ECO:0000313" key="3">
    <source>
        <dbReference type="EMBL" id="BFF99947.1"/>
    </source>
</evidence>
<feature type="region of interest" description="Disordered" evidence="1">
    <location>
        <begin position="1"/>
        <end position="109"/>
    </location>
</feature>
<name>A0AAU9FV31_DROMD</name>
<protein>
    <submittedName>
        <fullName evidence="3">28 kDa heat- and acid-stable phosphoprotein-like</fullName>
    </submittedName>
</protein>
<feature type="compositionally biased region" description="Basic residues" evidence="1">
    <location>
        <begin position="1"/>
        <end position="12"/>
    </location>
</feature>